<comment type="function">
    <text evidence="3 4">Co-chaperone involved in the maturation of iron-sulfur cluster-containing proteins. Seems to help targeting proteins to be folded toward HscA.</text>
</comment>
<dbReference type="Gene3D" id="1.10.287.110">
    <property type="entry name" value="DnaJ domain"/>
    <property type="match status" value="1"/>
</dbReference>
<dbReference type="NCBIfam" id="TIGR00714">
    <property type="entry name" value="hscB"/>
    <property type="match status" value="1"/>
</dbReference>
<dbReference type="Pfam" id="PF07743">
    <property type="entry name" value="HSCB_C"/>
    <property type="match status" value="1"/>
</dbReference>
<dbReference type="CDD" id="cd06257">
    <property type="entry name" value="DnaJ"/>
    <property type="match status" value="1"/>
</dbReference>
<evidence type="ECO:0000256" key="2">
    <source>
        <dbReference type="ARBA" id="ARBA00023186"/>
    </source>
</evidence>
<dbReference type="SUPFAM" id="SSF46565">
    <property type="entry name" value="Chaperone J-domain"/>
    <property type="match status" value="1"/>
</dbReference>
<dbReference type="STRING" id="658167.SAMN04488135_10973"/>
<dbReference type="PANTHER" id="PTHR14021:SF15">
    <property type="entry name" value="IRON-SULFUR CLUSTER CO-CHAPERONE PROTEIN HSCB"/>
    <property type="match status" value="1"/>
</dbReference>
<reference evidence="6 7" key="1">
    <citation type="submission" date="2016-11" db="EMBL/GenBank/DDBJ databases">
        <authorList>
            <person name="Jaros S."/>
            <person name="Januszkiewicz K."/>
            <person name="Wedrychowicz H."/>
        </authorList>
    </citation>
    <scope>NUCLEOTIDE SEQUENCE [LARGE SCALE GENOMIC DNA]</scope>
    <source>
        <strain evidence="6 7">CGMCC 1.10190</strain>
    </source>
</reference>
<dbReference type="Proteomes" id="UP000184226">
    <property type="component" value="Unassembled WGS sequence"/>
</dbReference>
<dbReference type="InterPro" id="IPR036869">
    <property type="entry name" value="J_dom_sf"/>
</dbReference>
<dbReference type="InterPro" id="IPR009073">
    <property type="entry name" value="HscB_oligo_C"/>
</dbReference>
<dbReference type="PANTHER" id="PTHR14021">
    <property type="entry name" value="IRON-SULFUR CLUSTER CO-CHAPERONE PROTEIN HSCB"/>
    <property type="match status" value="1"/>
</dbReference>
<dbReference type="GO" id="GO:0051087">
    <property type="term" value="F:protein-folding chaperone binding"/>
    <property type="evidence" value="ECO:0007669"/>
    <property type="project" value="InterPro"/>
</dbReference>
<dbReference type="OrthoDB" id="287587at2"/>
<dbReference type="EMBL" id="FQXE01000009">
    <property type="protein sequence ID" value="SHI11178.1"/>
    <property type="molecule type" value="Genomic_DNA"/>
</dbReference>
<evidence type="ECO:0000259" key="5">
    <source>
        <dbReference type="PROSITE" id="PS50076"/>
    </source>
</evidence>
<proteinExistence type="inferred from homology"/>
<evidence type="ECO:0000256" key="4">
    <source>
        <dbReference type="HAMAP-Rule" id="MF_00682"/>
    </source>
</evidence>
<dbReference type="SMART" id="SM00271">
    <property type="entry name" value="DnaJ"/>
    <property type="match status" value="1"/>
</dbReference>
<comment type="similarity">
    <text evidence="1 4">Belongs to the HscB family.</text>
</comment>
<evidence type="ECO:0000313" key="7">
    <source>
        <dbReference type="Proteomes" id="UP000184226"/>
    </source>
</evidence>
<gene>
    <name evidence="4" type="primary">hscB</name>
    <name evidence="6" type="ORF">SAMN04488135_10973</name>
</gene>
<name>A0A1M5YH23_9BURK</name>
<dbReference type="GO" id="GO:0044571">
    <property type="term" value="P:[2Fe-2S] cluster assembly"/>
    <property type="evidence" value="ECO:0007669"/>
    <property type="project" value="InterPro"/>
</dbReference>
<dbReference type="PROSITE" id="PS50076">
    <property type="entry name" value="DNAJ_2"/>
    <property type="match status" value="1"/>
</dbReference>
<accession>A0A1M5YH23</accession>
<dbReference type="SUPFAM" id="SSF47144">
    <property type="entry name" value="HSC20 (HSCB), C-terminal oligomerisation domain"/>
    <property type="match status" value="1"/>
</dbReference>
<dbReference type="GO" id="GO:0006457">
    <property type="term" value="P:protein folding"/>
    <property type="evidence" value="ECO:0007669"/>
    <property type="project" value="UniProtKB-UniRule"/>
</dbReference>
<dbReference type="InterPro" id="IPR004640">
    <property type="entry name" value="HscB"/>
</dbReference>
<feature type="domain" description="J" evidence="5">
    <location>
        <begin position="5"/>
        <end position="79"/>
    </location>
</feature>
<evidence type="ECO:0000313" key="6">
    <source>
        <dbReference type="EMBL" id="SHI11178.1"/>
    </source>
</evidence>
<organism evidence="6 7">
    <name type="scientific">Pollutimonas bauzanensis</name>
    <dbReference type="NCBI Taxonomy" id="658167"/>
    <lineage>
        <taxon>Bacteria</taxon>
        <taxon>Pseudomonadati</taxon>
        <taxon>Pseudomonadota</taxon>
        <taxon>Betaproteobacteria</taxon>
        <taxon>Burkholderiales</taxon>
        <taxon>Alcaligenaceae</taxon>
        <taxon>Pollutimonas</taxon>
    </lineage>
</organism>
<dbReference type="NCBIfam" id="NF002935">
    <property type="entry name" value="PRK03578.1"/>
    <property type="match status" value="1"/>
</dbReference>
<dbReference type="GO" id="GO:0001671">
    <property type="term" value="F:ATPase activator activity"/>
    <property type="evidence" value="ECO:0007669"/>
    <property type="project" value="InterPro"/>
</dbReference>
<dbReference type="InterPro" id="IPR036386">
    <property type="entry name" value="HscB_C_sf"/>
</dbReference>
<keyword evidence="7" id="KW-1185">Reference proteome</keyword>
<comment type="subunit">
    <text evidence="4">Interacts with HscA and stimulates its ATPase activity.</text>
</comment>
<sequence length="177" mass="20414">MAGENYFELFGLPPQYALDPSSLEHIWRAHAAKVHPDRYVNASPAEKRVVMQWASTVNEAYRVLKAPLSRARYLCEQAGCDLQAESNTRMDAAFLMRQMEWREQLDEARDASSIEALASLENDIRQAHADMDSAMLALIDRQRDYEQAAGKVREWMFIDKLAREIRDARHDLTDRQS</sequence>
<dbReference type="InterPro" id="IPR001623">
    <property type="entry name" value="DnaJ_domain"/>
</dbReference>
<dbReference type="HAMAP" id="MF_00682">
    <property type="entry name" value="HscB"/>
    <property type="match status" value="1"/>
</dbReference>
<evidence type="ECO:0000256" key="1">
    <source>
        <dbReference type="ARBA" id="ARBA00010476"/>
    </source>
</evidence>
<evidence type="ECO:0000256" key="3">
    <source>
        <dbReference type="ARBA" id="ARBA00025596"/>
    </source>
</evidence>
<dbReference type="GO" id="GO:0051259">
    <property type="term" value="P:protein complex oligomerization"/>
    <property type="evidence" value="ECO:0007669"/>
    <property type="project" value="InterPro"/>
</dbReference>
<dbReference type="RefSeq" id="WP_073104762.1">
    <property type="nucleotide sequence ID" value="NZ_FQXE01000009.1"/>
</dbReference>
<dbReference type="Gene3D" id="1.20.1280.20">
    <property type="entry name" value="HscB, C-terminal domain"/>
    <property type="match status" value="1"/>
</dbReference>
<dbReference type="AlphaFoldDB" id="A0A1M5YH23"/>
<dbReference type="GO" id="GO:1990230">
    <property type="term" value="C:iron-sulfur cluster transfer complex"/>
    <property type="evidence" value="ECO:0007669"/>
    <property type="project" value="TreeGrafter"/>
</dbReference>
<keyword evidence="2 4" id="KW-0143">Chaperone</keyword>
<protein>
    <recommendedName>
        <fullName evidence="4">Co-chaperone protein HscB homolog</fullName>
    </recommendedName>
</protein>